<comment type="caution">
    <text evidence="3">The sequence shown here is derived from an EMBL/GenBank/DDBJ whole genome shotgun (WGS) entry which is preliminary data.</text>
</comment>
<gene>
    <name evidence="3" type="ORF">KVP70_16655</name>
    <name evidence="4" type="ORF">L1274_004522</name>
</gene>
<evidence type="ECO:0000313" key="4">
    <source>
        <dbReference type="EMBL" id="MCP2010780.1"/>
    </source>
</evidence>
<feature type="transmembrane region" description="Helical" evidence="2">
    <location>
        <begin position="21"/>
        <end position="40"/>
    </location>
</feature>
<reference evidence="4" key="2">
    <citation type="submission" date="2022-03" db="EMBL/GenBank/DDBJ databases">
        <title>Genome Encyclopedia of Bacteria and Archaea VI: Functional Genomics of Type Strains.</title>
        <authorList>
            <person name="Whitman W."/>
        </authorList>
    </citation>
    <scope>NUCLEOTIDE SEQUENCE</scope>
    <source>
        <strain evidence="4">HSC-15S17</strain>
    </source>
</reference>
<evidence type="ECO:0000313" key="5">
    <source>
        <dbReference type="Proteomes" id="UP001155901"/>
    </source>
</evidence>
<organism evidence="3 5">
    <name type="scientific">Duganella violaceipulchra</name>
    <dbReference type="NCBI Taxonomy" id="2849652"/>
    <lineage>
        <taxon>Bacteria</taxon>
        <taxon>Pseudomonadati</taxon>
        <taxon>Pseudomonadota</taxon>
        <taxon>Betaproteobacteria</taxon>
        <taxon>Burkholderiales</taxon>
        <taxon>Oxalobacteraceae</taxon>
        <taxon>Telluria group</taxon>
        <taxon>Duganella</taxon>
    </lineage>
</organism>
<keyword evidence="2" id="KW-1133">Transmembrane helix</keyword>
<keyword evidence="2" id="KW-0812">Transmembrane</keyword>
<dbReference type="AlphaFoldDB" id="A0AA41HF59"/>
<sequence length="251" mass="27913">MKIYFFEMLLFLKKLWIEYQAALIFSCVVVLHIIVWFFFLNHYNVQRTSPRTSSSSVFFFNAVYHRALRQKKVAERPRQDIKQSLSSKQLRTAGVSLGRSPRSEPEAAGVLPPQSVADNGAVHSFAANPSEVIVESDSQFGLSVTSAERIEWARKNAGKIDRGMRSGIAVSLPVTKSRFDRLSDDFSSAHVSRDDEVDRRFVSPEGIIYYSTTIRGKTTCYMSGPVSSPNGVSKGPGAISCPSSAGKWAKY</sequence>
<feature type="region of interest" description="Disordered" evidence="1">
    <location>
        <begin position="75"/>
        <end position="113"/>
    </location>
</feature>
<keyword evidence="2" id="KW-0472">Membrane</keyword>
<evidence type="ECO:0000313" key="3">
    <source>
        <dbReference type="EMBL" id="MBV6322568.1"/>
    </source>
</evidence>
<protein>
    <submittedName>
        <fullName evidence="3">Uncharacterized protein</fullName>
    </submittedName>
</protein>
<evidence type="ECO:0000256" key="1">
    <source>
        <dbReference type="SAM" id="MobiDB-lite"/>
    </source>
</evidence>
<dbReference type="EMBL" id="JAHTGR010000008">
    <property type="protein sequence ID" value="MBV6322568.1"/>
    <property type="molecule type" value="Genomic_DNA"/>
</dbReference>
<evidence type="ECO:0000256" key="2">
    <source>
        <dbReference type="SAM" id="Phobius"/>
    </source>
</evidence>
<dbReference type="Proteomes" id="UP001155901">
    <property type="component" value="Unassembled WGS sequence"/>
</dbReference>
<keyword evidence="6" id="KW-1185">Reference proteome</keyword>
<reference evidence="3" key="1">
    <citation type="submission" date="2021-07" db="EMBL/GenBank/DDBJ databases">
        <title>Characterization of violacein-producing bacteria and related species.</title>
        <authorList>
            <person name="Wilson H.S."/>
            <person name="De Leon M.E."/>
        </authorList>
    </citation>
    <scope>NUCLEOTIDE SEQUENCE</scope>
    <source>
        <strain evidence="3">HSC-15S17</strain>
    </source>
</reference>
<dbReference type="RefSeq" id="WP_217943330.1">
    <property type="nucleotide sequence ID" value="NZ_JAHTGR010000008.1"/>
</dbReference>
<proteinExistence type="predicted"/>
<name>A0AA41HF59_9BURK</name>
<accession>A0AA41HF59</accession>
<dbReference type="Proteomes" id="UP001162889">
    <property type="component" value="Unassembled WGS sequence"/>
</dbReference>
<evidence type="ECO:0000313" key="6">
    <source>
        <dbReference type="Proteomes" id="UP001162889"/>
    </source>
</evidence>
<dbReference type="EMBL" id="JALJZU010000009">
    <property type="protein sequence ID" value="MCP2010780.1"/>
    <property type="molecule type" value="Genomic_DNA"/>
</dbReference>